<evidence type="ECO:0000256" key="1">
    <source>
        <dbReference type="SAM" id="Phobius"/>
    </source>
</evidence>
<sequence>MASVLNFPRKIGLGLLLTLAILLFAALANGPSILLDIFFAMIYLPLAPLAHLGLPVIEPGSGWGWSGPSNFGFALAIGFWLGAWLLIGHVVEIVLRRLKTPD</sequence>
<dbReference type="STRING" id="1931241.BVH74_15170"/>
<accession>A0A1V0B7V0</accession>
<dbReference type="KEGG" id="ppha:BVH74_15170"/>
<keyword evidence="1" id="KW-0812">Transmembrane</keyword>
<feature type="transmembrane region" description="Helical" evidence="1">
    <location>
        <begin position="69"/>
        <end position="91"/>
    </location>
</feature>
<evidence type="ECO:0000313" key="2">
    <source>
        <dbReference type="EMBL" id="AQZ96008.1"/>
    </source>
</evidence>
<organism evidence="2 3">
    <name type="scientific">Halopseudomonas phragmitis</name>
    <dbReference type="NCBI Taxonomy" id="1931241"/>
    <lineage>
        <taxon>Bacteria</taxon>
        <taxon>Pseudomonadati</taxon>
        <taxon>Pseudomonadota</taxon>
        <taxon>Gammaproteobacteria</taxon>
        <taxon>Pseudomonadales</taxon>
        <taxon>Pseudomonadaceae</taxon>
        <taxon>Halopseudomonas</taxon>
    </lineage>
</organism>
<gene>
    <name evidence="2" type="ORF">BVH74_15170</name>
</gene>
<name>A0A1V0B7V0_9GAMM</name>
<evidence type="ECO:0000313" key="3">
    <source>
        <dbReference type="Proteomes" id="UP000243488"/>
    </source>
</evidence>
<dbReference type="AlphaFoldDB" id="A0A1V0B7V0"/>
<keyword evidence="3" id="KW-1185">Reference proteome</keyword>
<keyword evidence="1" id="KW-0472">Membrane</keyword>
<dbReference type="EMBL" id="CP020100">
    <property type="protein sequence ID" value="AQZ96008.1"/>
    <property type="molecule type" value="Genomic_DNA"/>
</dbReference>
<reference evidence="2 3" key="1">
    <citation type="submission" date="2017-03" db="EMBL/GenBank/DDBJ databases">
        <title>Complete genome sequence of the novel DNRA strain Pseudomonas sp. S-6-2 isolated from Chinese polluted river sediment. Journal of Biotechnology.</title>
        <authorList>
            <person name="Li J."/>
            <person name="Xiang F."/>
            <person name="Wang L."/>
            <person name="Xi L."/>
            <person name="Liu J."/>
        </authorList>
    </citation>
    <scope>NUCLEOTIDE SEQUENCE [LARGE SCALE GENOMIC DNA]</scope>
    <source>
        <strain evidence="2 3">S-6-2</strain>
    </source>
</reference>
<dbReference type="Proteomes" id="UP000243488">
    <property type="component" value="Chromosome"/>
</dbReference>
<keyword evidence="1" id="KW-1133">Transmembrane helix</keyword>
<proteinExistence type="predicted"/>
<protein>
    <submittedName>
        <fullName evidence="2">Uncharacterized protein</fullName>
    </submittedName>
</protein>